<accession>A0A803Q384</accession>
<proteinExistence type="predicted"/>
<dbReference type="InterPro" id="IPR039647">
    <property type="entry name" value="EF_hand_pair_protein_CML-like"/>
</dbReference>
<dbReference type="GO" id="GO:0005509">
    <property type="term" value="F:calcium ion binding"/>
    <property type="evidence" value="ECO:0007669"/>
    <property type="project" value="InterPro"/>
</dbReference>
<evidence type="ECO:0000313" key="7">
    <source>
        <dbReference type="EMBL" id="KAF4381948.1"/>
    </source>
</evidence>
<organism evidence="7 8">
    <name type="scientific">Cannabis sativa</name>
    <name type="common">Hemp</name>
    <name type="synonym">Marijuana</name>
    <dbReference type="NCBI Taxonomy" id="3483"/>
    <lineage>
        <taxon>Eukaryota</taxon>
        <taxon>Viridiplantae</taxon>
        <taxon>Streptophyta</taxon>
        <taxon>Embryophyta</taxon>
        <taxon>Tracheophyta</taxon>
        <taxon>Spermatophyta</taxon>
        <taxon>Magnoliopsida</taxon>
        <taxon>eudicotyledons</taxon>
        <taxon>Gunneridae</taxon>
        <taxon>Pentapetalae</taxon>
        <taxon>rosids</taxon>
        <taxon>fabids</taxon>
        <taxon>Rosales</taxon>
        <taxon>Cannabaceae</taxon>
        <taxon>Cannabis</taxon>
    </lineage>
</organism>
<dbReference type="Proteomes" id="UP000583929">
    <property type="component" value="Unassembled WGS sequence"/>
</dbReference>
<evidence type="ECO:0000313" key="8">
    <source>
        <dbReference type="Proteomes" id="UP000525078"/>
    </source>
</evidence>
<dbReference type="OMA" id="DFAHANA"/>
<accession>A0A7J6GGG5</accession>
<dbReference type="SMART" id="SM00054">
    <property type="entry name" value="EFh"/>
    <property type="match status" value="2"/>
</dbReference>
<dbReference type="PROSITE" id="PS00018">
    <property type="entry name" value="EF_HAND_1"/>
    <property type="match status" value="2"/>
</dbReference>
<dbReference type="EMBL" id="JAATIQ010000739">
    <property type="protein sequence ID" value="KAF4348041.1"/>
    <property type="molecule type" value="Genomic_DNA"/>
</dbReference>
<dbReference type="Pfam" id="PF13499">
    <property type="entry name" value="EF-hand_7"/>
    <property type="match status" value="1"/>
</dbReference>
<dbReference type="InterPro" id="IPR002048">
    <property type="entry name" value="EF_hand_dom"/>
</dbReference>
<feature type="domain" description="EF-hand" evidence="4">
    <location>
        <begin position="36"/>
        <end position="69"/>
    </location>
</feature>
<feature type="domain" description="EF-hand" evidence="4">
    <location>
        <begin position="1"/>
        <end position="34"/>
    </location>
</feature>
<dbReference type="Proteomes" id="UP000525078">
    <property type="component" value="Unassembled WGS sequence"/>
</dbReference>
<reference evidence="8 9" key="1">
    <citation type="journal article" date="2020" name="bioRxiv">
        <title>Sequence and annotation of 42 cannabis genomes reveals extensive copy number variation in cannabinoid synthesis and pathogen resistance genes.</title>
        <authorList>
            <person name="Mckernan K.J."/>
            <person name="Helbert Y."/>
            <person name="Kane L.T."/>
            <person name="Ebling H."/>
            <person name="Zhang L."/>
            <person name="Liu B."/>
            <person name="Eaton Z."/>
            <person name="Mclaughlin S."/>
            <person name="Kingan S."/>
            <person name="Baybayan P."/>
            <person name="Concepcion G."/>
            <person name="Jordan M."/>
            <person name="Riva A."/>
            <person name="Barbazuk W."/>
            <person name="Harkins T."/>
        </authorList>
    </citation>
    <scope>NUCLEOTIDE SEQUENCE [LARGE SCALE GENOMIC DNA]</scope>
    <source>
        <strain evidence="8 9">cv. Jamaican Lion 4</strain>
        <strain evidence="5">Father</strain>
        <strain evidence="7">Mother</strain>
        <tissue evidence="7">Leaf</tissue>
    </source>
</reference>
<name>A0A7J6GGG5_CANSA</name>
<protein>
    <recommendedName>
        <fullName evidence="4">EF-hand domain-containing protein</fullName>
    </recommendedName>
</protein>
<gene>
    <name evidence="7" type="ORF">F8388_000642</name>
    <name evidence="6" type="ORF">G4B88_008843</name>
    <name evidence="5" type="ORF">G4B88_016725</name>
</gene>
<evidence type="ECO:0000259" key="4">
    <source>
        <dbReference type="PROSITE" id="PS50222"/>
    </source>
</evidence>
<dbReference type="PROSITE" id="PS50222">
    <property type="entry name" value="EF_HAND_2"/>
    <property type="match status" value="2"/>
</dbReference>
<keyword evidence="3" id="KW-0106">Calcium</keyword>
<evidence type="ECO:0000313" key="6">
    <source>
        <dbReference type="EMBL" id="KAF4373050.1"/>
    </source>
</evidence>
<comment type="caution">
    <text evidence="7">The sequence shown here is derived from an EMBL/GenBank/DDBJ whole genome shotgun (WGS) entry which is preliminary data.</text>
</comment>
<dbReference type="EMBL" id="JAATIQ010000181">
    <property type="protein sequence ID" value="KAF4373050.1"/>
    <property type="molecule type" value="Genomic_DNA"/>
</dbReference>
<keyword evidence="2" id="KW-0677">Repeat</keyword>
<evidence type="ECO:0000256" key="2">
    <source>
        <dbReference type="ARBA" id="ARBA00022737"/>
    </source>
</evidence>
<evidence type="ECO:0000256" key="3">
    <source>
        <dbReference type="ARBA" id="ARBA00022837"/>
    </source>
</evidence>
<dbReference type="SUPFAM" id="SSF47473">
    <property type="entry name" value="EF-hand"/>
    <property type="match status" value="1"/>
</dbReference>
<evidence type="ECO:0000313" key="5">
    <source>
        <dbReference type="EMBL" id="KAF4348041.1"/>
    </source>
</evidence>
<dbReference type="CDD" id="cd00051">
    <property type="entry name" value="EFh"/>
    <property type="match status" value="1"/>
</dbReference>
<evidence type="ECO:0000313" key="9">
    <source>
        <dbReference type="Proteomes" id="UP000583929"/>
    </source>
</evidence>
<keyword evidence="1" id="KW-0479">Metal-binding</keyword>
<keyword evidence="9" id="KW-1185">Reference proteome</keyword>
<dbReference type="InterPro" id="IPR018247">
    <property type="entry name" value="EF_Hand_1_Ca_BS"/>
</dbReference>
<dbReference type="Gene3D" id="1.10.238.10">
    <property type="entry name" value="EF-hand"/>
    <property type="match status" value="1"/>
</dbReference>
<dbReference type="EMBL" id="JAATIP010000058">
    <property type="protein sequence ID" value="KAF4381948.1"/>
    <property type="molecule type" value="Genomic_DNA"/>
</dbReference>
<dbReference type="InterPro" id="IPR011992">
    <property type="entry name" value="EF-hand-dom_pair"/>
</dbReference>
<evidence type="ECO:0000256" key="1">
    <source>
        <dbReference type="ARBA" id="ARBA00022723"/>
    </source>
</evidence>
<dbReference type="PANTHER" id="PTHR10891">
    <property type="entry name" value="EF-HAND CALCIUM-BINDING DOMAIN CONTAINING PROTEIN"/>
    <property type="match status" value="1"/>
</dbReference>
<sequence length="77" mass="8549">MGDVERIFKELDIDKDGQISIKELGEALQKLGSVTEEDVRRIMSEIDTDSNGSISFKEFSDFAHANAGLINDVAKIF</sequence>
<dbReference type="AlphaFoldDB" id="A0A7J6GGG5"/>